<name>A0A382Y080_9ZZZZ</name>
<protein>
    <submittedName>
        <fullName evidence="1">Uncharacterized protein</fullName>
    </submittedName>
</protein>
<proteinExistence type="predicted"/>
<gene>
    <name evidence="1" type="ORF">METZ01_LOCUS429641</name>
</gene>
<feature type="non-terminal residue" evidence="1">
    <location>
        <position position="1"/>
    </location>
</feature>
<organism evidence="1">
    <name type="scientific">marine metagenome</name>
    <dbReference type="NCBI Taxonomy" id="408172"/>
    <lineage>
        <taxon>unclassified sequences</taxon>
        <taxon>metagenomes</taxon>
        <taxon>ecological metagenomes</taxon>
    </lineage>
</organism>
<evidence type="ECO:0000313" key="1">
    <source>
        <dbReference type="EMBL" id="SVD76787.1"/>
    </source>
</evidence>
<dbReference type="AlphaFoldDB" id="A0A382Y080"/>
<reference evidence="1" key="1">
    <citation type="submission" date="2018-05" db="EMBL/GenBank/DDBJ databases">
        <authorList>
            <person name="Lanie J.A."/>
            <person name="Ng W.-L."/>
            <person name="Kazmierczak K.M."/>
            <person name="Andrzejewski T.M."/>
            <person name="Davidsen T.M."/>
            <person name="Wayne K.J."/>
            <person name="Tettelin H."/>
            <person name="Glass J.I."/>
            <person name="Rusch D."/>
            <person name="Podicherti R."/>
            <person name="Tsui H.-C.T."/>
            <person name="Winkler M.E."/>
        </authorList>
    </citation>
    <scope>NUCLEOTIDE SEQUENCE</scope>
</reference>
<sequence>RDNRSGYPDVSTLYIHMTEYRSQQYLEWFELPGIYHRTELS</sequence>
<accession>A0A382Y080</accession>
<dbReference type="EMBL" id="UINC01171955">
    <property type="protein sequence ID" value="SVD76787.1"/>
    <property type="molecule type" value="Genomic_DNA"/>
</dbReference>